<gene>
    <name evidence="2" type="ORF">AZE42_01215</name>
</gene>
<dbReference type="AlphaFoldDB" id="A0A1J8QVV6"/>
<evidence type="ECO:0000313" key="2">
    <source>
        <dbReference type="EMBL" id="OJA17584.1"/>
    </source>
</evidence>
<protein>
    <submittedName>
        <fullName evidence="2">Uncharacterized protein</fullName>
    </submittedName>
</protein>
<proteinExistence type="predicted"/>
<accession>A0A1J8QVV6</accession>
<organism evidence="2 3">
    <name type="scientific">Rhizopogon vesiculosus</name>
    <dbReference type="NCBI Taxonomy" id="180088"/>
    <lineage>
        <taxon>Eukaryota</taxon>
        <taxon>Fungi</taxon>
        <taxon>Dikarya</taxon>
        <taxon>Basidiomycota</taxon>
        <taxon>Agaricomycotina</taxon>
        <taxon>Agaricomycetes</taxon>
        <taxon>Agaricomycetidae</taxon>
        <taxon>Boletales</taxon>
        <taxon>Suillineae</taxon>
        <taxon>Rhizopogonaceae</taxon>
        <taxon>Rhizopogon</taxon>
    </lineage>
</organism>
<feature type="region of interest" description="Disordered" evidence="1">
    <location>
        <begin position="1"/>
        <end position="29"/>
    </location>
</feature>
<dbReference type="OrthoDB" id="2682144at2759"/>
<keyword evidence="3" id="KW-1185">Reference proteome</keyword>
<evidence type="ECO:0000256" key="1">
    <source>
        <dbReference type="SAM" id="MobiDB-lite"/>
    </source>
</evidence>
<evidence type="ECO:0000313" key="3">
    <source>
        <dbReference type="Proteomes" id="UP000183567"/>
    </source>
</evidence>
<sequence length="84" mass="9193">MPQSPGSIASDESELDYEDRSETVISSTTNRPTVAFDVELSTFARKYGVIAKMFPPENRVLRLAMPNPPPISLSGSRYASKSAE</sequence>
<dbReference type="Proteomes" id="UP000183567">
    <property type="component" value="Unassembled WGS sequence"/>
</dbReference>
<comment type="caution">
    <text evidence="2">The sequence shown here is derived from an EMBL/GenBank/DDBJ whole genome shotgun (WGS) entry which is preliminary data.</text>
</comment>
<name>A0A1J8QVV6_9AGAM</name>
<dbReference type="EMBL" id="LVVM01001906">
    <property type="protein sequence ID" value="OJA17584.1"/>
    <property type="molecule type" value="Genomic_DNA"/>
</dbReference>
<reference evidence="2 3" key="1">
    <citation type="submission" date="2016-03" db="EMBL/GenBank/DDBJ databases">
        <title>Comparative genomics of the ectomycorrhizal sister species Rhizopogon vinicolor and Rhizopogon vesiculosus (Basidiomycota: Boletales) reveals a divergence of the mating type B locus.</title>
        <authorList>
            <person name="Mujic A.B."/>
            <person name="Kuo A."/>
            <person name="Tritt A."/>
            <person name="Lipzen A."/>
            <person name="Chen C."/>
            <person name="Johnson J."/>
            <person name="Sharma A."/>
            <person name="Barry K."/>
            <person name="Grigoriev I.V."/>
            <person name="Spatafora J.W."/>
        </authorList>
    </citation>
    <scope>NUCLEOTIDE SEQUENCE [LARGE SCALE GENOMIC DNA]</scope>
    <source>
        <strain evidence="2 3">AM-OR11-056</strain>
    </source>
</reference>